<dbReference type="InterPro" id="IPR011335">
    <property type="entry name" value="Restrct_endonuc-II-like"/>
</dbReference>
<keyword evidence="4" id="KW-1185">Reference proteome</keyword>
<dbReference type="NCBIfam" id="TIGR00252">
    <property type="entry name" value="YraN family protein"/>
    <property type="match status" value="1"/>
</dbReference>
<proteinExistence type="inferred from homology"/>
<dbReference type="PANTHER" id="PTHR34039:SF1">
    <property type="entry name" value="UPF0102 PROTEIN YRAN"/>
    <property type="match status" value="1"/>
</dbReference>
<evidence type="ECO:0000256" key="1">
    <source>
        <dbReference type="ARBA" id="ARBA00006738"/>
    </source>
</evidence>
<evidence type="ECO:0000313" key="3">
    <source>
        <dbReference type="EMBL" id="UOO90924.1"/>
    </source>
</evidence>
<accession>A0ABY4E584</accession>
<dbReference type="NCBIfam" id="NF009154">
    <property type="entry name" value="PRK12497.3-3"/>
    <property type="match status" value="1"/>
</dbReference>
<dbReference type="HAMAP" id="MF_00048">
    <property type="entry name" value="UPF0102"/>
    <property type="match status" value="1"/>
</dbReference>
<dbReference type="CDD" id="cd20736">
    <property type="entry name" value="PoNe_Nuclease"/>
    <property type="match status" value="1"/>
</dbReference>
<evidence type="ECO:0000256" key="2">
    <source>
        <dbReference type="HAMAP-Rule" id="MF_00048"/>
    </source>
</evidence>
<comment type="similarity">
    <text evidence="1 2">Belongs to the UPF0102 family.</text>
</comment>
<dbReference type="SUPFAM" id="SSF52980">
    <property type="entry name" value="Restriction endonuclease-like"/>
    <property type="match status" value="1"/>
</dbReference>
<dbReference type="InterPro" id="IPR011856">
    <property type="entry name" value="tRNA_endonuc-like_dom_sf"/>
</dbReference>
<dbReference type="RefSeq" id="WP_058305297.1">
    <property type="nucleotide sequence ID" value="NZ_CABKVG010000006.1"/>
</dbReference>
<name>A0ABY4E584_9NEIS</name>
<dbReference type="Pfam" id="PF02021">
    <property type="entry name" value="UPF0102"/>
    <property type="match status" value="1"/>
</dbReference>
<dbReference type="EMBL" id="CP091511">
    <property type="protein sequence ID" value="UOO90924.1"/>
    <property type="molecule type" value="Genomic_DNA"/>
</dbReference>
<dbReference type="Proteomes" id="UP000832011">
    <property type="component" value="Chromosome"/>
</dbReference>
<dbReference type="NCBIfam" id="NF009150">
    <property type="entry name" value="PRK12497.1-3"/>
    <property type="match status" value="1"/>
</dbReference>
<organism evidence="3 4">
    <name type="scientific">Vitreoscilla massiliensis</name>
    <dbReference type="NCBI Taxonomy" id="1689272"/>
    <lineage>
        <taxon>Bacteria</taxon>
        <taxon>Pseudomonadati</taxon>
        <taxon>Pseudomonadota</taxon>
        <taxon>Betaproteobacteria</taxon>
        <taxon>Neisseriales</taxon>
        <taxon>Neisseriaceae</taxon>
        <taxon>Vitreoscilla</taxon>
    </lineage>
</organism>
<dbReference type="PANTHER" id="PTHR34039">
    <property type="entry name" value="UPF0102 PROTEIN YRAN"/>
    <property type="match status" value="1"/>
</dbReference>
<dbReference type="Gene3D" id="3.40.1350.10">
    <property type="match status" value="1"/>
</dbReference>
<protein>
    <recommendedName>
        <fullName evidence="2">UPF0102 protein LVJ82_08160</fullName>
    </recommendedName>
</protein>
<reference evidence="3 4" key="1">
    <citation type="journal article" date="2022" name="Res Sq">
        <title>Evolution of multicellular longitudinally dividing oral cavity symbionts (Neisseriaceae).</title>
        <authorList>
            <person name="Nyongesa S."/>
            <person name="Weber P."/>
            <person name="Bernet E."/>
            <person name="Pullido F."/>
            <person name="Nieckarz M."/>
            <person name="Delaby M."/>
            <person name="Nieves C."/>
            <person name="Viehboeck T."/>
            <person name="Krause N."/>
            <person name="Rivera-Millot A."/>
            <person name="Nakamura A."/>
            <person name="Vischer N."/>
            <person name="VanNieuwenhze M."/>
            <person name="Brun Y."/>
            <person name="Cava F."/>
            <person name="Bulgheresi S."/>
            <person name="Veyrier F."/>
        </authorList>
    </citation>
    <scope>NUCLEOTIDE SEQUENCE [LARGE SCALE GENOMIC DNA]</scope>
    <source>
        <strain evidence="3 4">SN4</strain>
    </source>
</reference>
<evidence type="ECO:0000313" key="4">
    <source>
        <dbReference type="Proteomes" id="UP000832011"/>
    </source>
</evidence>
<dbReference type="InterPro" id="IPR003509">
    <property type="entry name" value="UPF0102_YraN-like"/>
</dbReference>
<gene>
    <name evidence="3" type="ORF">LVJ82_08160</name>
</gene>
<sequence>MRLQHPTGMAAEERAAQYLQAQGCRIVVRNWHCKSGEIDLVAWDGAVCVFVEVRLRSSEQFGGAAASITASKQRKLLLSAQTYLQAEHQTEPECRFDAVLINGEGHIEWLKNIIGM</sequence>